<keyword evidence="17" id="KW-1160">Virus entry into host cell</keyword>
<keyword evidence="9" id="KW-0946">Virion</keyword>
<evidence type="ECO:0000256" key="8">
    <source>
        <dbReference type="ARBA" id="ARBA00022729"/>
    </source>
</evidence>
<dbReference type="KEGG" id="vg:65100034"/>
<keyword evidence="13" id="KW-0175">Coiled coil</keyword>
<dbReference type="Proteomes" id="UP000297157">
    <property type="component" value="Segment"/>
</dbReference>
<keyword evidence="7 18" id="KW-0812">Transmembrane</keyword>
<comment type="subcellular location">
    <subcellularLocation>
        <location evidence="18">Virion membrane</location>
        <topology evidence="18">Single-pass type I membrane protein</topology>
    </subcellularLocation>
    <subcellularLocation>
        <location evidence="18">Host cell membrane</location>
        <topology evidence="18">Single-pass membrane protein</topology>
    </subcellularLocation>
</comment>
<name>A0A2H4PJ56_9MONO</name>
<evidence type="ECO:0000256" key="17">
    <source>
        <dbReference type="ARBA" id="ARBA00023296"/>
    </source>
</evidence>
<dbReference type="Gene3D" id="6.10.10.110">
    <property type="match status" value="1"/>
</dbReference>
<sequence>MYKVVLLFLLLCNAPVVAQLATSQLGSIGVYSVKELEYRVTGEYVTQYLVVQIIPELPTNDNCTRPVVRDYKDSIYNILAPVNETLDIVSTYVGPYSGTKRFVAEIIAGAALGVATAAQITAGIALYEARQNAAQIEAIKSSLKHTNAAIQSLQTAQKQTVVAIRSIQDQINTKIIPQLNTLSCDLIGQQLRLSLLEYYTEILTVFGPIIQSPLNGEVTIQAIARSAGGNLTGLLNELGYNSQDLKNILEINAIRGSVVDVDPILGTLIFNIRYPTFIKIPDATIIQLAYVSFHSGSYDWMTQGPSHIMVRGYTIADVDTTQCTVGSNYLMCPRDTTKPFSSSMNQCLRGNLTYCPRTIVTDRDAPRFLVVKGNLVANCITINCKCEDPEYTIMQAKDEPLVILDNGTCKAHFVDGIRIALGPRKLPTIYLSKEIKLGPVITVNPVEVSHQLSVIEDNIENSEAHLKIAIEKLNNVPQLNGSYVSPVVAIVISVVSLCVTLVVAFLLYRYINHVQNLRFNLDTIEKGPTLAPKGHHYPGSYLNQGFSSYPSAPSLAM</sequence>
<keyword evidence="20" id="KW-1185">Reference proteome</keyword>
<keyword evidence="16" id="KW-0325">Glycoprotein</keyword>
<organism evidence="19">
    <name type="scientific">bank vole virus 1</name>
    <dbReference type="NCBI Taxonomy" id="2756244"/>
    <lineage>
        <taxon>Viruses</taxon>
        <taxon>Riboviria</taxon>
        <taxon>Orthornavirae</taxon>
        <taxon>Negarnaviricota</taxon>
        <taxon>Haploviricotina</taxon>
        <taxon>Monjiviricetes</taxon>
        <taxon>Mononegavirales</taxon>
        <taxon>Paramyxoviridae</taxon>
        <taxon>Orthoparamyxovirinae</taxon>
        <taxon>Narmovirus</taxon>
        <taxon>Narmovirus myodesis</taxon>
    </lineage>
</organism>
<dbReference type="Gene3D" id="1.10.287.2480">
    <property type="match status" value="1"/>
</dbReference>
<keyword evidence="6" id="KW-1162">Viral penetration into host cytoplasm</keyword>
<evidence type="ECO:0000256" key="5">
    <source>
        <dbReference type="ARBA" id="ARBA00022521"/>
    </source>
</evidence>
<evidence type="ECO:0000256" key="7">
    <source>
        <dbReference type="ARBA" id="ARBA00022692"/>
    </source>
</evidence>
<evidence type="ECO:0000313" key="19">
    <source>
        <dbReference type="EMBL" id="ATW63188.1"/>
    </source>
</evidence>
<evidence type="ECO:0000256" key="15">
    <source>
        <dbReference type="ARBA" id="ARBA00023157"/>
    </source>
</evidence>
<keyword evidence="3" id="KW-1168">Fusion of virus membrane with host membrane</keyword>
<reference evidence="19" key="2">
    <citation type="submission" date="2017-09" db="EMBL/GenBank/DDBJ databases">
        <authorList>
            <person name="Ehlers B."/>
            <person name="Leendertz F.H."/>
        </authorList>
    </citation>
    <scope>NUCLEOTIDE SEQUENCE</scope>
    <source>
        <strain evidence="19">RP-12</strain>
    </source>
</reference>
<comment type="subunit">
    <text evidence="18">Homotrimer of disulfide-linked F1-F2.</text>
</comment>
<evidence type="ECO:0000313" key="20">
    <source>
        <dbReference type="Proteomes" id="UP000297157"/>
    </source>
</evidence>
<dbReference type="SUPFAM" id="SSF58069">
    <property type="entry name" value="Virus ectodomain"/>
    <property type="match status" value="1"/>
</dbReference>
<evidence type="ECO:0000256" key="11">
    <source>
        <dbReference type="ARBA" id="ARBA00022879"/>
    </source>
</evidence>
<dbReference type="GO" id="GO:0019064">
    <property type="term" value="P:fusion of virus membrane with host plasma membrane"/>
    <property type="evidence" value="ECO:0007669"/>
    <property type="project" value="UniProtKB-KW"/>
</dbReference>
<evidence type="ECO:0000256" key="9">
    <source>
        <dbReference type="ARBA" id="ARBA00022844"/>
    </source>
</evidence>
<evidence type="ECO:0000256" key="13">
    <source>
        <dbReference type="ARBA" id="ARBA00023054"/>
    </source>
</evidence>
<dbReference type="GO" id="GO:0046718">
    <property type="term" value="P:symbiont entry into host cell"/>
    <property type="evidence" value="ECO:0007669"/>
    <property type="project" value="UniProtKB-KW"/>
</dbReference>
<evidence type="ECO:0000256" key="1">
    <source>
        <dbReference type="ARBA" id="ARBA00008211"/>
    </source>
</evidence>
<comment type="similarity">
    <text evidence="1 18">Belongs to the paramyxoviruses fusion glycoprotein family.</text>
</comment>
<protein>
    <recommendedName>
        <fullName evidence="2 18">Fusion glycoprotein F0</fullName>
    </recommendedName>
</protein>
<evidence type="ECO:0000256" key="2">
    <source>
        <dbReference type="ARBA" id="ARBA00016586"/>
    </source>
</evidence>
<dbReference type="RefSeq" id="YP_010085013.1">
    <property type="nucleotide sequence ID" value="NC_055167.1"/>
</dbReference>
<keyword evidence="4" id="KW-1032">Host cell membrane</keyword>
<proteinExistence type="inferred from homology"/>
<keyword evidence="14 18" id="KW-0472">Membrane</keyword>
<dbReference type="SUPFAM" id="SSF69922">
    <property type="entry name" value="Head and neck region of the ectodomain of NDV fusion glycoprotein"/>
    <property type="match status" value="1"/>
</dbReference>
<evidence type="ECO:0000256" key="3">
    <source>
        <dbReference type="ARBA" id="ARBA00022506"/>
    </source>
</evidence>
<dbReference type="Gene3D" id="2.60.40.1690">
    <property type="entry name" value="Head and neck region of the ectodomain of NDV fusion glycoprotein"/>
    <property type="match status" value="1"/>
</dbReference>
<evidence type="ECO:0000256" key="6">
    <source>
        <dbReference type="ARBA" id="ARBA00022595"/>
    </source>
</evidence>
<evidence type="ECO:0000256" key="16">
    <source>
        <dbReference type="ARBA" id="ARBA00023180"/>
    </source>
</evidence>
<evidence type="ECO:0000256" key="12">
    <source>
        <dbReference type="ARBA" id="ARBA00022989"/>
    </source>
</evidence>
<evidence type="ECO:0000256" key="4">
    <source>
        <dbReference type="ARBA" id="ARBA00022511"/>
    </source>
</evidence>
<keyword evidence="5" id="KW-1169">Fusion of virus membrane with host cell membrane</keyword>
<dbReference type="GO" id="GO:0055036">
    <property type="term" value="C:virion membrane"/>
    <property type="evidence" value="ECO:0007669"/>
    <property type="project" value="UniProtKB-SubCell"/>
</dbReference>
<dbReference type="GeneID" id="65100034"/>
<dbReference type="Pfam" id="PF00523">
    <property type="entry name" value="Fusion_gly"/>
    <property type="match status" value="1"/>
</dbReference>
<evidence type="ECO:0000256" key="18">
    <source>
        <dbReference type="RuleBase" id="RU003705"/>
    </source>
</evidence>
<dbReference type="Gene3D" id="2.40.490.10">
    <property type="entry name" value="Newcastle disease virus like domain"/>
    <property type="match status" value="1"/>
</dbReference>
<accession>A0A2H4PJ56</accession>
<keyword evidence="15" id="KW-1015">Disulfide bond</keyword>
<dbReference type="InterPro" id="IPR000776">
    <property type="entry name" value="Fusion_F0_Paramyxovir"/>
</dbReference>
<dbReference type="GO" id="GO:0019031">
    <property type="term" value="C:viral envelope"/>
    <property type="evidence" value="ECO:0007669"/>
    <property type="project" value="UniProtKB-KW"/>
</dbReference>
<dbReference type="EMBL" id="MF943130">
    <property type="protein sequence ID" value="ATW63188.1"/>
    <property type="molecule type" value="Viral_cRNA"/>
</dbReference>
<keyword evidence="11 18" id="KW-0261">Viral envelope protein</keyword>
<feature type="transmembrane region" description="Helical" evidence="18">
    <location>
        <begin position="483"/>
        <end position="508"/>
    </location>
</feature>
<gene>
    <name evidence="19" type="primary">F</name>
</gene>
<evidence type="ECO:0000256" key="10">
    <source>
        <dbReference type="ARBA" id="ARBA00022870"/>
    </source>
</evidence>
<keyword evidence="12 18" id="KW-1133">Transmembrane helix</keyword>
<evidence type="ECO:0000256" key="14">
    <source>
        <dbReference type="ARBA" id="ARBA00023136"/>
    </source>
</evidence>
<dbReference type="GO" id="GO:0020002">
    <property type="term" value="C:host cell plasma membrane"/>
    <property type="evidence" value="ECO:0007669"/>
    <property type="project" value="UniProtKB-SubCell"/>
</dbReference>
<reference evidence="19" key="1">
    <citation type="journal article" date="2017" name="Arch. Virol.">
        <title>Genetic characterization of bank vole virus (BaVV), a new paramyxovirus isolated from kidneys of bank voles in Russia.</title>
        <authorList>
            <person name="Alkhovsky S."/>
            <person name="Butenko A."/>
            <person name="Eremyan A."/>
            <person name="Shchetinin A."/>
        </authorList>
    </citation>
    <scope>NUCLEOTIDE SEQUENCE [LARGE SCALE GENOMIC DNA]</scope>
    <source>
        <strain evidence="19">RP-12</strain>
    </source>
</reference>
<keyword evidence="10" id="KW-1043">Host membrane</keyword>
<keyword evidence="8" id="KW-0732">Signal</keyword>